<dbReference type="KEGG" id="moc:BB934_39700"/>
<evidence type="ECO:0000313" key="1">
    <source>
        <dbReference type="EMBL" id="ANY84342.1"/>
    </source>
</evidence>
<keyword evidence="1" id="KW-0614">Plasmid</keyword>
<protein>
    <submittedName>
        <fullName evidence="1">Uncharacterized protein</fullName>
    </submittedName>
</protein>
<dbReference type="EMBL" id="CP016619">
    <property type="protein sequence ID" value="ANY84541.1"/>
    <property type="molecule type" value="Genomic_DNA"/>
</dbReference>
<accession>A0A1B2EWL1</accession>
<dbReference type="AlphaFoldDB" id="A0A1B2EWL1"/>
<reference evidence="1" key="1">
    <citation type="submission" date="2016-07" db="EMBL/GenBank/DDBJ databases">
        <title>Microvirga ossetica sp. nov. a new species of rhizobia isolated from root nodules of the legume species Vicia alpestris Steven originated from North Ossetia region in the Caucasus.</title>
        <authorList>
            <person name="Safronova V.I."/>
            <person name="Kuznetsova I.G."/>
            <person name="Sazanova A.L."/>
            <person name="Belimov A."/>
            <person name="Andronov E."/>
            <person name="Osledkin Y.S."/>
            <person name="Onishchuk O.P."/>
            <person name="Kurchak O.N."/>
            <person name="Shaposhnikov A.I."/>
            <person name="Willems A."/>
            <person name="Tikhonovich I.A."/>
        </authorList>
    </citation>
    <scope>NUCLEOTIDE SEQUENCE [LARGE SCALE GENOMIC DNA]</scope>
    <source>
        <strain evidence="1">V5/3M</strain>
        <plasmid evidence="1">unnamed2</plasmid>
    </source>
</reference>
<sequence length="128" mass="14197">MTCWLAQPSNISASATSSVEGIRHPVKLRRRQKPGRPAVILMQPTMNVNRKAEAASQDTNRFNGFGFGARPHGREVAQIRLGGESPHAVDTLIREMPLWDRCRCLNDNLRVGDDVGNAHVDLRQDKSA</sequence>
<gene>
    <name evidence="1" type="ORF">BB934_39700</name>
    <name evidence="2" type="ORF">BB934_40860</name>
</gene>
<geneLocation type="plasmid" evidence="1">
    <name>unnamed2</name>
</geneLocation>
<dbReference type="KEGG" id="moc:BB934_40860"/>
<organism evidence="1">
    <name type="scientific">Microvirga ossetica</name>
    <dbReference type="NCBI Taxonomy" id="1882682"/>
    <lineage>
        <taxon>Bacteria</taxon>
        <taxon>Pseudomonadati</taxon>
        <taxon>Pseudomonadota</taxon>
        <taxon>Alphaproteobacteria</taxon>
        <taxon>Hyphomicrobiales</taxon>
        <taxon>Methylobacteriaceae</taxon>
        <taxon>Microvirga</taxon>
    </lineage>
</organism>
<dbReference type="EMBL" id="CP016619">
    <property type="protein sequence ID" value="ANY84342.1"/>
    <property type="molecule type" value="Genomic_DNA"/>
</dbReference>
<proteinExistence type="predicted"/>
<evidence type="ECO:0000313" key="2">
    <source>
        <dbReference type="EMBL" id="ANY84541.1"/>
    </source>
</evidence>
<name>A0A1B2EWL1_9HYPH</name>